<dbReference type="Gene3D" id="2.50.20.20">
    <property type="match status" value="1"/>
</dbReference>
<feature type="signal peptide" evidence="2">
    <location>
        <begin position="1"/>
        <end position="24"/>
    </location>
</feature>
<dbReference type="RefSeq" id="WP_390319670.1">
    <property type="nucleotide sequence ID" value="NZ_JBHSPB010000017.1"/>
</dbReference>
<accession>A0ABW0Z692</accession>
<organism evidence="3 4">
    <name type="scientific">Streptomyces gamaensis</name>
    <dbReference type="NCBI Taxonomy" id="1763542"/>
    <lineage>
        <taxon>Bacteria</taxon>
        <taxon>Bacillati</taxon>
        <taxon>Actinomycetota</taxon>
        <taxon>Actinomycetes</taxon>
        <taxon>Kitasatosporales</taxon>
        <taxon>Streptomycetaceae</taxon>
        <taxon>Streptomyces</taxon>
    </lineage>
</organism>
<comment type="caution">
    <text evidence="3">The sequence shown here is derived from an EMBL/GenBank/DDBJ whole genome shotgun (WGS) entry which is preliminary data.</text>
</comment>
<dbReference type="PROSITE" id="PS51257">
    <property type="entry name" value="PROKAR_LIPOPROTEIN"/>
    <property type="match status" value="1"/>
</dbReference>
<keyword evidence="4" id="KW-1185">Reference proteome</keyword>
<sequence>MARKYGVVVAAACASVAAMVGVTACGGGGGATKAVEKGADTTGAKSGAGASPSQPAKPRNELQGLSAKEISEKAKQAMLSASSVRMKADITMEENGKPQAMKMDLALDTKGNCTGTISAEGAQLQVIGMGEKFWMKPDEAYFKNMGPEGEAVGELFKGRYLHGTVEDGDLKEFAEMCNLAVVRKQFTEEAGSGGRWTKGELTTLDGQSALPLANNEGKTVHVAATGKPYLLKMSKTGEEAGTMTFTDWDKPVTVTAPAESESIDVSKLGKLAGGGTAGTPTRGREKV</sequence>
<evidence type="ECO:0008006" key="5">
    <source>
        <dbReference type="Google" id="ProtNLM"/>
    </source>
</evidence>
<evidence type="ECO:0000256" key="2">
    <source>
        <dbReference type="SAM" id="SignalP"/>
    </source>
</evidence>
<feature type="chain" id="PRO_5047540287" description="Lipoprotein" evidence="2">
    <location>
        <begin position="25"/>
        <end position="287"/>
    </location>
</feature>
<name>A0ABW0Z692_9ACTN</name>
<reference evidence="4" key="1">
    <citation type="journal article" date="2019" name="Int. J. Syst. Evol. Microbiol.">
        <title>The Global Catalogue of Microorganisms (GCM) 10K type strain sequencing project: providing services to taxonomists for standard genome sequencing and annotation.</title>
        <authorList>
            <consortium name="The Broad Institute Genomics Platform"/>
            <consortium name="The Broad Institute Genome Sequencing Center for Infectious Disease"/>
            <person name="Wu L."/>
            <person name="Ma J."/>
        </authorList>
    </citation>
    <scope>NUCLEOTIDE SEQUENCE [LARGE SCALE GENOMIC DNA]</scope>
    <source>
        <strain evidence="4">CGMCC 4.7304</strain>
    </source>
</reference>
<dbReference type="EMBL" id="JBHSPB010000017">
    <property type="protein sequence ID" value="MFC5723448.1"/>
    <property type="molecule type" value="Genomic_DNA"/>
</dbReference>
<evidence type="ECO:0000313" key="4">
    <source>
        <dbReference type="Proteomes" id="UP001596083"/>
    </source>
</evidence>
<protein>
    <recommendedName>
        <fullName evidence="5">Lipoprotein</fullName>
    </recommendedName>
</protein>
<dbReference type="Proteomes" id="UP001596083">
    <property type="component" value="Unassembled WGS sequence"/>
</dbReference>
<evidence type="ECO:0000256" key="1">
    <source>
        <dbReference type="SAM" id="MobiDB-lite"/>
    </source>
</evidence>
<feature type="region of interest" description="Disordered" evidence="1">
    <location>
        <begin position="257"/>
        <end position="287"/>
    </location>
</feature>
<feature type="region of interest" description="Disordered" evidence="1">
    <location>
        <begin position="32"/>
        <end position="61"/>
    </location>
</feature>
<proteinExistence type="predicted"/>
<evidence type="ECO:0000313" key="3">
    <source>
        <dbReference type="EMBL" id="MFC5723448.1"/>
    </source>
</evidence>
<gene>
    <name evidence="3" type="ORF">ACFP1Z_25110</name>
</gene>
<keyword evidence="2" id="KW-0732">Signal</keyword>